<dbReference type="CDD" id="cd01561">
    <property type="entry name" value="CBS_like"/>
    <property type="match status" value="1"/>
</dbReference>
<dbReference type="PANTHER" id="PTHR10314">
    <property type="entry name" value="CYSTATHIONINE BETA-SYNTHASE"/>
    <property type="match status" value="1"/>
</dbReference>
<dbReference type="PROSITE" id="PS00901">
    <property type="entry name" value="CYS_SYNTHASE"/>
    <property type="match status" value="1"/>
</dbReference>
<dbReference type="InterPro" id="IPR036052">
    <property type="entry name" value="TrpB-like_PALP_sf"/>
</dbReference>
<proteinExistence type="predicted"/>
<dbReference type="InterPro" id="IPR001216">
    <property type="entry name" value="P-phosphate_BS"/>
</dbReference>
<evidence type="ECO:0000256" key="6">
    <source>
        <dbReference type="ARBA" id="ARBA00029440"/>
    </source>
</evidence>
<keyword evidence="4" id="KW-0663">Pyridoxal phosphate</keyword>
<name>A0A6J4HQP6_9PROT</name>
<dbReference type="NCBIfam" id="NF007989">
    <property type="entry name" value="PRK10717.1"/>
    <property type="match status" value="1"/>
</dbReference>
<comment type="pathway">
    <text evidence="6">Amino-acid biosynthesis.</text>
</comment>
<protein>
    <submittedName>
        <fullName evidence="8">Cystathionine beta-synthase</fullName>
        <ecNumber evidence="8">4.2.1.22</ecNumber>
    </submittedName>
</protein>
<evidence type="ECO:0000256" key="1">
    <source>
        <dbReference type="ARBA" id="ARBA00001933"/>
    </source>
</evidence>
<dbReference type="Pfam" id="PF00291">
    <property type="entry name" value="PALP"/>
    <property type="match status" value="1"/>
</dbReference>
<comment type="cofactor">
    <cofactor evidence="1">
        <name>pyridoxal 5'-phosphate</name>
        <dbReference type="ChEBI" id="CHEBI:597326"/>
    </cofactor>
</comment>
<organism evidence="8">
    <name type="scientific">uncultured Acetobacteraceae bacterium</name>
    <dbReference type="NCBI Taxonomy" id="169975"/>
    <lineage>
        <taxon>Bacteria</taxon>
        <taxon>Pseudomonadati</taxon>
        <taxon>Pseudomonadota</taxon>
        <taxon>Alphaproteobacteria</taxon>
        <taxon>Acetobacterales</taxon>
        <taxon>Acetobacteraceae</taxon>
        <taxon>environmental samples</taxon>
    </lineage>
</organism>
<dbReference type="EMBL" id="CADCTL010000080">
    <property type="protein sequence ID" value="CAA9230162.1"/>
    <property type="molecule type" value="Genomic_DNA"/>
</dbReference>
<dbReference type="InterPro" id="IPR001926">
    <property type="entry name" value="TrpB-like_PALP"/>
</dbReference>
<dbReference type="GO" id="GO:0004122">
    <property type="term" value="F:cystathionine beta-synthase activity"/>
    <property type="evidence" value="ECO:0007669"/>
    <property type="project" value="UniProtKB-EC"/>
</dbReference>
<reference evidence="8" key="1">
    <citation type="submission" date="2020-02" db="EMBL/GenBank/DDBJ databases">
        <authorList>
            <person name="Meier V. D."/>
        </authorList>
    </citation>
    <scope>NUCLEOTIDE SEQUENCE</scope>
    <source>
        <strain evidence="8">AVDCRST_MAG04</strain>
    </source>
</reference>
<evidence type="ECO:0000259" key="7">
    <source>
        <dbReference type="Pfam" id="PF00291"/>
    </source>
</evidence>
<accession>A0A6J4HQP6</accession>
<gene>
    <name evidence="8" type="ORF">AVDCRST_MAG04-1082</name>
</gene>
<evidence type="ECO:0000313" key="8">
    <source>
        <dbReference type="EMBL" id="CAA9230162.1"/>
    </source>
</evidence>
<keyword evidence="3" id="KW-0808">Transferase</keyword>
<dbReference type="FunFam" id="3.40.50.1100:FF:000011">
    <property type="entry name" value="Cysteine synthase (o-acetylserine)"/>
    <property type="match status" value="1"/>
</dbReference>
<dbReference type="AlphaFoldDB" id="A0A6J4HQP6"/>
<keyword evidence="5" id="KW-0809">Transit peptide</keyword>
<dbReference type="EC" id="4.2.1.22" evidence="8"/>
<feature type="domain" description="Tryptophan synthase beta chain-like PALP" evidence="7">
    <location>
        <begin position="19"/>
        <end position="319"/>
    </location>
</feature>
<dbReference type="SUPFAM" id="SSF53686">
    <property type="entry name" value="Tryptophan synthase beta subunit-like PLP-dependent enzymes"/>
    <property type="match status" value="1"/>
</dbReference>
<sequence>MNADSHPTLVPVVDGFAGAVGQTPLIRLRRASEATGCEILGKAEFMNPGGSVKDRAALGIIEDAERRGALIPGEPGTVVEGTAGNTGIGLTLAANARGYRSIIVVPETQSREKIDFLRMIGADLRLIPAKPYRDPGHYVHFSRRIAEEMAAAGERVVWANQFGNLANARAHEDTTGPEIWDRTDGRVDAFTCSCGTGGTLAGVGRFLKNKKPGVRIVLADPMGSGLHSWVKTGEMKAEGNSITEGIGQASNVPGNLEGARGVIDDAVQVPDPEALEQVFDLLQHEGLSIGGSAGINVAAAIRVARAMGPGHTVVTILCDGGARYQSKLFNPDFLRERNLPVPSWLT</sequence>
<dbReference type="GO" id="GO:0016765">
    <property type="term" value="F:transferase activity, transferring alkyl or aryl (other than methyl) groups"/>
    <property type="evidence" value="ECO:0007669"/>
    <property type="project" value="UniProtKB-ARBA"/>
</dbReference>
<evidence type="ECO:0000256" key="3">
    <source>
        <dbReference type="ARBA" id="ARBA00022679"/>
    </source>
</evidence>
<dbReference type="GO" id="GO:0006535">
    <property type="term" value="P:cysteine biosynthetic process from serine"/>
    <property type="evidence" value="ECO:0007669"/>
    <property type="project" value="InterPro"/>
</dbReference>
<keyword evidence="8" id="KW-0456">Lyase</keyword>
<evidence type="ECO:0000256" key="2">
    <source>
        <dbReference type="ARBA" id="ARBA00022605"/>
    </source>
</evidence>
<keyword evidence="2" id="KW-0028">Amino-acid biosynthesis</keyword>
<dbReference type="InterPro" id="IPR050214">
    <property type="entry name" value="Cys_Synth/Cystath_Beta-Synth"/>
</dbReference>
<evidence type="ECO:0000256" key="5">
    <source>
        <dbReference type="ARBA" id="ARBA00022946"/>
    </source>
</evidence>
<dbReference type="Gene3D" id="3.40.50.1100">
    <property type="match status" value="2"/>
</dbReference>
<evidence type="ECO:0000256" key="4">
    <source>
        <dbReference type="ARBA" id="ARBA00022898"/>
    </source>
</evidence>